<keyword evidence="2" id="KW-1185">Reference proteome</keyword>
<evidence type="ECO:0000313" key="1">
    <source>
        <dbReference type="EMBL" id="OMO81066.1"/>
    </source>
</evidence>
<evidence type="ECO:0000313" key="2">
    <source>
        <dbReference type="Proteomes" id="UP000187203"/>
    </source>
</evidence>
<dbReference type="AlphaFoldDB" id="A0A1R3IEP2"/>
<sequence>MKKDSEACVKKLADFFGCPFSFDEENQGMVN</sequence>
<organism evidence="1 2">
    <name type="scientific">Corchorus olitorius</name>
    <dbReference type="NCBI Taxonomy" id="93759"/>
    <lineage>
        <taxon>Eukaryota</taxon>
        <taxon>Viridiplantae</taxon>
        <taxon>Streptophyta</taxon>
        <taxon>Embryophyta</taxon>
        <taxon>Tracheophyta</taxon>
        <taxon>Spermatophyta</taxon>
        <taxon>Magnoliopsida</taxon>
        <taxon>eudicotyledons</taxon>
        <taxon>Gunneridae</taxon>
        <taxon>Pentapetalae</taxon>
        <taxon>rosids</taxon>
        <taxon>malvids</taxon>
        <taxon>Malvales</taxon>
        <taxon>Malvaceae</taxon>
        <taxon>Grewioideae</taxon>
        <taxon>Apeibeae</taxon>
        <taxon>Corchorus</taxon>
    </lineage>
</organism>
<name>A0A1R3IEP2_9ROSI</name>
<accession>A0A1R3IEP2</accession>
<proteinExistence type="predicted"/>
<comment type="caution">
    <text evidence="1">The sequence shown here is derived from an EMBL/GenBank/DDBJ whole genome shotgun (WGS) entry which is preliminary data.</text>
</comment>
<dbReference type="Proteomes" id="UP000187203">
    <property type="component" value="Unassembled WGS sequence"/>
</dbReference>
<gene>
    <name evidence="1" type="ORF">COLO4_23780</name>
</gene>
<dbReference type="EMBL" id="AWUE01018351">
    <property type="protein sequence ID" value="OMO81066.1"/>
    <property type="molecule type" value="Genomic_DNA"/>
</dbReference>
<reference evidence="2" key="1">
    <citation type="submission" date="2013-09" db="EMBL/GenBank/DDBJ databases">
        <title>Corchorus olitorius genome sequencing.</title>
        <authorList>
            <person name="Alam M."/>
            <person name="Haque M.S."/>
            <person name="Islam M.S."/>
            <person name="Emdad E.M."/>
            <person name="Islam M.M."/>
            <person name="Ahmed B."/>
            <person name="Halim A."/>
            <person name="Hossen Q.M.M."/>
            <person name="Hossain M.Z."/>
            <person name="Ahmed R."/>
            <person name="Khan M.M."/>
            <person name="Islam R."/>
            <person name="Rashid M.M."/>
            <person name="Khan S.A."/>
            <person name="Rahman M.S."/>
            <person name="Alam M."/>
            <person name="Yahiya A.S."/>
            <person name="Khan M.S."/>
            <person name="Azam M.S."/>
            <person name="Haque T."/>
            <person name="Lashkar M.Z.H."/>
            <person name="Akhand A.I."/>
            <person name="Morshed G."/>
            <person name="Roy S."/>
            <person name="Uddin K.S."/>
            <person name="Rabeya T."/>
            <person name="Hossain A.S."/>
            <person name="Chowdhury A."/>
            <person name="Snigdha A.R."/>
            <person name="Mortoza M.S."/>
            <person name="Matin S.A."/>
            <person name="Hoque S.M.E."/>
            <person name="Islam M.K."/>
            <person name="Roy D.K."/>
            <person name="Haider R."/>
            <person name="Moosa M.M."/>
            <person name="Elias S.M."/>
            <person name="Hasan A.M."/>
            <person name="Jahan S."/>
            <person name="Shafiuddin M."/>
            <person name="Mahmood N."/>
            <person name="Shommy N.S."/>
        </authorList>
    </citation>
    <scope>NUCLEOTIDE SEQUENCE [LARGE SCALE GENOMIC DNA]</scope>
    <source>
        <strain evidence="2">cv. O-4</strain>
    </source>
</reference>
<protein>
    <submittedName>
        <fullName evidence="1">Flavonol 3-sulfotransferase-like protein</fullName>
    </submittedName>
</protein>